<dbReference type="Pfam" id="PF00497">
    <property type="entry name" value="SBP_bac_3"/>
    <property type="match status" value="1"/>
</dbReference>
<dbReference type="PANTHER" id="PTHR35936:SF34">
    <property type="entry name" value="ABC TRANSPORTER EXTRACELLULAR-BINDING PROTEIN YCKB-RELATED"/>
    <property type="match status" value="1"/>
</dbReference>
<evidence type="ECO:0000256" key="1">
    <source>
        <dbReference type="ARBA" id="ARBA00022729"/>
    </source>
</evidence>
<feature type="domain" description="Solute-binding protein family 3/N-terminal" evidence="3">
    <location>
        <begin position="39"/>
        <end position="263"/>
    </location>
</feature>
<evidence type="ECO:0000256" key="2">
    <source>
        <dbReference type="SAM" id="SignalP"/>
    </source>
</evidence>
<dbReference type="CDD" id="cd00996">
    <property type="entry name" value="PBP2_AatB_like"/>
    <property type="match status" value="1"/>
</dbReference>
<dbReference type="InterPro" id="IPR001638">
    <property type="entry name" value="Solute-binding_3/MltF_N"/>
</dbReference>
<proteinExistence type="predicted"/>
<evidence type="ECO:0000313" key="5">
    <source>
        <dbReference type="EMBL" id="TQQ85204.1"/>
    </source>
</evidence>
<comment type="caution">
    <text evidence="5">The sequence shown here is derived from an EMBL/GenBank/DDBJ whole genome shotgun (WGS) entry which is preliminary data.</text>
</comment>
<dbReference type="EMBL" id="SGJB01000003">
    <property type="protein sequence ID" value="TQQ85204.1"/>
    <property type="molecule type" value="Genomic_DNA"/>
</dbReference>
<dbReference type="Gene3D" id="3.40.190.10">
    <property type="entry name" value="Periplasmic binding protein-like II"/>
    <property type="match status" value="2"/>
</dbReference>
<evidence type="ECO:0000259" key="3">
    <source>
        <dbReference type="SMART" id="SM00062"/>
    </source>
</evidence>
<feature type="chain" id="PRO_5039385043" evidence="2">
    <location>
        <begin position="25"/>
        <end position="263"/>
    </location>
</feature>
<dbReference type="SMART" id="SM00062">
    <property type="entry name" value="PBPb"/>
    <property type="match status" value="1"/>
</dbReference>
<dbReference type="GO" id="GO:0016020">
    <property type="term" value="C:membrane"/>
    <property type="evidence" value="ECO:0007669"/>
    <property type="project" value="InterPro"/>
</dbReference>
<organism evidence="5 6">
    <name type="scientific">Peptacetobacter hominis</name>
    <dbReference type="NCBI Taxonomy" id="2743610"/>
    <lineage>
        <taxon>Bacteria</taxon>
        <taxon>Bacillati</taxon>
        <taxon>Bacillota</taxon>
        <taxon>Clostridia</taxon>
        <taxon>Peptostreptococcales</taxon>
        <taxon>Peptostreptococcaceae</taxon>
        <taxon>Peptacetobacter</taxon>
    </lineage>
</organism>
<dbReference type="AlphaFoldDB" id="A0A544QWZ1"/>
<feature type="domain" description="Ionotropic glutamate receptor C-terminal" evidence="4">
    <location>
        <begin position="37"/>
        <end position="263"/>
    </location>
</feature>
<keyword evidence="1 2" id="KW-0732">Signal</keyword>
<sequence>MKLFKKLSVIAAALVIGISTVACSSGGDESASSNESKDSVVIGFDNTFVPMGFLDDNGETVGFDVDLAKEVFKRLDMEVTFQPIDWSMKETELQSGNVDALWNGYSLSPERKKVVSYTDPYLQNKQIIVTMADSDINTKADLKDKEVGTQQESTAQAAIEKDTEFMGIIKGGAPVLYDTYDKALRDLEIGRTSAVVGDEVLIRYYIGQKGEDKYKVLEENFGLEDYVVAFAKDNTELRDKVNSTLKEMKDDGTFDEIYNKWFK</sequence>
<dbReference type="OrthoDB" id="9775197at2"/>
<evidence type="ECO:0000259" key="4">
    <source>
        <dbReference type="SMART" id="SM00079"/>
    </source>
</evidence>
<reference evidence="5 6" key="1">
    <citation type="submission" date="2019-02" db="EMBL/GenBank/DDBJ databases">
        <title>Peptostreptococcaceae bacterium ZHW00191 nov., a new bacterium isolated from the human gut.</title>
        <authorList>
            <person name="Zhou H.-W."/>
            <person name="Chen X.-J."/>
        </authorList>
    </citation>
    <scope>NUCLEOTIDE SEQUENCE [LARGE SCALE GENOMIC DNA]</scope>
    <source>
        <strain evidence="5 6">ZHW00191</strain>
    </source>
</reference>
<dbReference type="PROSITE" id="PS51257">
    <property type="entry name" value="PROKAR_LIPOPROTEIN"/>
    <property type="match status" value="1"/>
</dbReference>
<feature type="signal peptide" evidence="2">
    <location>
        <begin position="1"/>
        <end position="24"/>
    </location>
</feature>
<dbReference type="InterPro" id="IPR001320">
    <property type="entry name" value="Iontro_rcpt_C"/>
</dbReference>
<evidence type="ECO:0000313" key="6">
    <source>
        <dbReference type="Proteomes" id="UP000317863"/>
    </source>
</evidence>
<name>A0A544QWZ1_9FIRM</name>
<dbReference type="SUPFAM" id="SSF53850">
    <property type="entry name" value="Periplasmic binding protein-like II"/>
    <property type="match status" value="1"/>
</dbReference>
<gene>
    <name evidence="5" type="ORF">EXD82_02045</name>
</gene>
<protein>
    <submittedName>
        <fullName evidence="5">Amino acid ABC transporter substrate-binding protein</fullName>
    </submittedName>
</protein>
<dbReference type="SMART" id="SM00079">
    <property type="entry name" value="PBPe"/>
    <property type="match status" value="1"/>
</dbReference>
<dbReference type="GO" id="GO:0015276">
    <property type="term" value="F:ligand-gated monoatomic ion channel activity"/>
    <property type="evidence" value="ECO:0007669"/>
    <property type="project" value="InterPro"/>
</dbReference>
<dbReference type="PANTHER" id="PTHR35936">
    <property type="entry name" value="MEMBRANE-BOUND LYTIC MUREIN TRANSGLYCOSYLASE F"/>
    <property type="match status" value="1"/>
</dbReference>
<accession>A0A544QWZ1</accession>
<keyword evidence="6" id="KW-1185">Reference proteome</keyword>
<dbReference type="Proteomes" id="UP000317863">
    <property type="component" value="Unassembled WGS sequence"/>
</dbReference>